<dbReference type="GO" id="GO:0070593">
    <property type="term" value="P:dendrite self-avoidance"/>
    <property type="evidence" value="ECO:0007669"/>
    <property type="project" value="TreeGrafter"/>
</dbReference>
<name>A0A0N4V7S6_ENTVE</name>
<evidence type="ECO:0000256" key="1">
    <source>
        <dbReference type="ARBA" id="ARBA00004236"/>
    </source>
</evidence>
<keyword evidence="7" id="KW-0325">Glycoprotein</keyword>
<dbReference type="GO" id="GO:0007411">
    <property type="term" value="P:axon guidance"/>
    <property type="evidence" value="ECO:0007669"/>
    <property type="project" value="TreeGrafter"/>
</dbReference>
<evidence type="ECO:0000259" key="9">
    <source>
        <dbReference type="PROSITE" id="PS50835"/>
    </source>
</evidence>
<keyword evidence="4" id="KW-0677">Repeat</keyword>
<accession>A0A0N4V7S6</accession>
<dbReference type="InterPro" id="IPR036179">
    <property type="entry name" value="Ig-like_dom_sf"/>
</dbReference>
<evidence type="ECO:0000256" key="4">
    <source>
        <dbReference type="ARBA" id="ARBA00022737"/>
    </source>
</evidence>
<evidence type="ECO:0000256" key="8">
    <source>
        <dbReference type="ARBA" id="ARBA00023319"/>
    </source>
</evidence>
<dbReference type="GO" id="GO:0007156">
    <property type="term" value="P:homophilic cell adhesion via plasma membrane adhesion molecules"/>
    <property type="evidence" value="ECO:0007669"/>
    <property type="project" value="TreeGrafter"/>
</dbReference>
<dbReference type="GO" id="GO:0030424">
    <property type="term" value="C:axon"/>
    <property type="evidence" value="ECO:0007669"/>
    <property type="project" value="TreeGrafter"/>
</dbReference>
<keyword evidence="3" id="KW-0732">Signal</keyword>
<dbReference type="PROSITE" id="PS50835">
    <property type="entry name" value="IG_LIKE"/>
    <property type="match status" value="2"/>
</dbReference>
<dbReference type="GO" id="GO:0098632">
    <property type="term" value="F:cell-cell adhesion mediator activity"/>
    <property type="evidence" value="ECO:0007669"/>
    <property type="project" value="TreeGrafter"/>
</dbReference>
<keyword evidence="6" id="KW-1015">Disulfide bond</keyword>
<protein>
    <submittedName>
        <fullName evidence="10">Ig-like domain-containing protein</fullName>
    </submittedName>
</protein>
<evidence type="ECO:0000256" key="5">
    <source>
        <dbReference type="ARBA" id="ARBA00023136"/>
    </source>
</evidence>
<organism evidence="10">
    <name type="scientific">Enterobius vermicularis</name>
    <name type="common">Human pinworm</name>
    <dbReference type="NCBI Taxonomy" id="51028"/>
    <lineage>
        <taxon>Eukaryota</taxon>
        <taxon>Metazoa</taxon>
        <taxon>Ecdysozoa</taxon>
        <taxon>Nematoda</taxon>
        <taxon>Chromadorea</taxon>
        <taxon>Rhabditida</taxon>
        <taxon>Spirurina</taxon>
        <taxon>Oxyuridomorpha</taxon>
        <taxon>Oxyuroidea</taxon>
        <taxon>Oxyuridae</taxon>
        <taxon>Enterobius</taxon>
    </lineage>
</organism>
<dbReference type="InterPro" id="IPR007110">
    <property type="entry name" value="Ig-like_dom"/>
</dbReference>
<dbReference type="InterPro" id="IPR003599">
    <property type="entry name" value="Ig_sub"/>
</dbReference>
<dbReference type="SMART" id="SM00409">
    <property type="entry name" value="IG"/>
    <property type="match status" value="1"/>
</dbReference>
<sequence>LEITEVKNEHRGLWRCEAENDAGKKHLEFTLDVWTTPIVTITPKNAVKPIGESVTLICEAKGNPPSTLTWMKDGQPLISSIDGARISMRGDRLDIPRLQQTHVGDYTCEANNEAGPGSDTASVDVLVPPLINRDGIDMSPRLPVSHTPTLYCEASGKPFPEIQW</sequence>
<evidence type="ECO:0000256" key="2">
    <source>
        <dbReference type="ARBA" id="ARBA00022475"/>
    </source>
</evidence>
<evidence type="ECO:0000256" key="7">
    <source>
        <dbReference type="ARBA" id="ARBA00023180"/>
    </source>
</evidence>
<keyword evidence="2" id="KW-1003">Cell membrane</keyword>
<dbReference type="FunFam" id="2.60.40.10:FF:000328">
    <property type="entry name" value="CLUMA_CG000981, isoform A"/>
    <property type="match status" value="1"/>
</dbReference>
<dbReference type="PANTHER" id="PTHR10075:SF100">
    <property type="entry name" value="FASCICLIN-2"/>
    <property type="match status" value="1"/>
</dbReference>
<dbReference type="SMART" id="SM00408">
    <property type="entry name" value="IGc2"/>
    <property type="match status" value="1"/>
</dbReference>
<reference evidence="10" key="1">
    <citation type="submission" date="2017-02" db="UniProtKB">
        <authorList>
            <consortium name="WormBaseParasite"/>
        </authorList>
    </citation>
    <scope>IDENTIFICATION</scope>
</reference>
<dbReference type="AlphaFoldDB" id="A0A0N4V7S6"/>
<dbReference type="SUPFAM" id="SSF48726">
    <property type="entry name" value="Immunoglobulin"/>
    <property type="match status" value="2"/>
</dbReference>
<dbReference type="InterPro" id="IPR003598">
    <property type="entry name" value="Ig_sub2"/>
</dbReference>
<keyword evidence="5" id="KW-0472">Membrane</keyword>
<dbReference type="PANTHER" id="PTHR10075">
    <property type="entry name" value="BASIGIN RELATED"/>
    <property type="match status" value="1"/>
</dbReference>
<keyword evidence="8" id="KW-0393">Immunoglobulin domain</keyword>
<dbReference type="Pfam" id="PF13927">
    <property type="entry name" value="Ig_3"/>
    <property type="match status" value="1"/>
</dbReference>
<comment type="subcellular location">
    <subcellularLocation>
        <location evidence="1">Cell membrane</location>
    </subcellularLocation>
</comment>
<evidence type="ECO:0000313" key="10">
    <source>
        <dbReference type="WBParaSite" id="EVEC_0000635001-mRNA-1"/>
    </source>
</evidence>
<dbReference type="Gene3D" id="2.60.40.10">
    <property type="entry name" value="Immunoglobulins"/>
    <property type="match status" value="1"/>
</dbReference>
<feature type="domain" description="Ig-like" evidence="9">
    <location>
        <begin position="128"/>
        <end position="164"/>
    </location>
</feature>
<dbReference type="WBParaSite" id="EVEC_0000635001-mRNA-1">
    <property type="protein sequence ID" value="EVEC_0000635001-mRNA-1"/>
    <property type="gene ID" value="EVEC_0000635001"/>
</dbReference>
<dbReference type="InterPro" id="IPR013783">
    <property type="entry name" value="Ig-like_fold"/>
</dbReference>
<evidence type="ECO:0000256" key="3">
    <source>
        <dbReference type="ARBA" id="ARBA00022729"/>
    </source>
</evidence>
<dbReference type="GO" id="GO:0005886">
    <property type="term" value="C:plasma membrane"/>
    <property type="evidence" value="ECO:0007669"/>
    <property type="project" value="UniProtKB-SubCell"/>
</dbReference>
<evidence type="ECO:0000256" key="6">
    <source>
        <dbReference type="ARBA" id="ARBA00023157"/>
    </source>
</evidence>
<proteinExistence type="predicted"/>
<feature type="domain" description="Ig-like" evidence="9">
    <location>
        <begin position="37"/>
        <end position="124"/>
    </location>
</feature>